<dbReference type="EMBL" id="LAZR01002475">
    <property type="protein sequence ID" value="KKN29592.1"/>
    <property type="molecule type" value="Genomic_DNA"/>
</dbReference>
<reference evidence="1" key="1">
    <citation type="journal article" date="2015" name="Nature">
        <title>Complex archaea that bridge the gap between prokaryotes and eukaryotes.</title>
        <authorList>
            <person name="Spang A."/>
            <person name="Saw J.H."/>
            <person name="Jorgensen S.L."/>
            <person name="Zaremba-Niedzwiedzka K."/>
            <person name="Martijn J."/>
            <person name="Lind A.E."/>
            <person name="van Eijk R."/>
            <person name="Schleper C."/>
            <person name="Guy L."/>
            <person name="Ettema T.J."/>
        </authorList>
    </citation>
    <scope>NUCLEOTIDE SEQUENCE</scope>
</reference>
<comment type="caution">
    <text evidence="1">The sequence shown here is derived from an EMBL/GenBank/DDBJ whole genome shotgun (WGS) entry which is preliminary data.</text>
</comment>
<protein>
    <submittedName>
        <fullName evidence="1">Uncharacterized protein</fullName>
    </submittedName>
</protein>
<name>A0A0F9PXW3_9ZZZZ</name>
<sequence length="61" mass="6887">MKGVVKCNGCGYDLNPKCGGTTKYNGKRYHVSCLEAKLFHQHKTEELLKDCPKLRKIMLGC</sequence>
<proteinExistence type="predicted"/>
<gene>
    <name evidence="1" type="ORF">LCGC14_0842600</name>
</gene>
<organism evidence="1">
    <name type="scientific">marine sediment metagenome</name>
    <dbReference type="NCBI Taxonomy" id="412755"/>
    <lineage>
        <taxon>unclassified sequences</taxon>
        <taxon>metagenomes</taxon>
        <taxon>ecological metagenomes</taxon>
    </lineage>
</organism>
<evidence type="ECO:0000313" key="1">
    <source>
        <dbReference type="EMBL" id="KKN29592.1"/>
    </source>
</evidence>
<dbReference type="AlphaFoldDB" id="A0A0F9PXW3"/>
<accession>A0A0F9PXW3</accession>